<accession>A0A645CB00</accession>
<comment type="caution">
    <text evidence="1">The sequence shown here is derived from an EMBL/GenBank/DDBJ whole genome shotgun (WGS) entry which is preliminary data.</text>
</comment>
<protein>
    <submittedName>
        <fullName evidence="1">Uncharacterized protein</fullName>
    </submittedName>
</protein>
<sequence>MKGVQPQLLPIDPLHLAQLLQLLLQLVDFGHVPGVYHDHLHLLVGGKQGGSGDDNILAVAGLVAQRNRAALLDGQKRHRLLHPDGIDELPDVAAQQFLLCNTGVAHIGLVHQQNLAGSVSYQNAVKGALQDLLEILNILLRHGLHACPSPSAKPEMHNRIIRHY</sequence>
<evidence type="ECO:0000313" key="1">
    <source>
        <dbReference type="EMBL" id="MPM74113.1"/>
    </source>
</evidence>
<gene>
    <name evidence="1" type="ORF">SDC9_121098</name>
</gene>
<dbReference type="AlphaFoldDB" id="A0A645CB00"/>
<name>A0A645CB00_9ZZZZ</name>
<dbReference type="EMBL" id="VSSQ01025758">
    <property type="protein sequence ID" value="MPM74113.1"/>
    <property type="molecule type" value="Genomic_DNA"/>
</dbReference>
<reference evidence="1" key="1">
    <citation type="submission" date="2019-08" db="EMBL/GenBank/DDBJ databases">
        <authorList>
            <person name="Kucharzyk K."/>
            <person name="Murdoch R.W."/>
            <person name="Higgins S."/>
            <person name="Loffler F."/>
        </authorList>
    </citation>
    <scope>NUCLEOTIDE SEQUENCE</scope>
</reference>
<proteinExistence type="predicted"/>
<organism evidence="1">
    <name type="scientific">bioreactor metagenome</name>
    <dbReference type="NCBI Taxonomy" id="1076179"/>
    <lineage>
        <taxon>unclassified sequences</taxon>
        <taxon>metagenomes</taxon>
        <taxon>ecological metagenomes</taxon>
    </lineage>
</organism>